<accession>W7XI05</accession>
<evidence type="ECO:0000313" key="3">
    <source>
        <dbReference type="Proteomes" id="UP000009168"/>
    </source>
</evidence>
<dbReference type="SUPFAM" id="SSF50978">
    <property type="entry name" value="WD40 repeat-like"/>
    <property type="match status" value="3"/>
</dbReference>
<dbReference type="InterPro" id="IPR015943">
    <property type="entry name" value="WD40/YVTN_repeat-like_dom_sf"/>
</dbReference>
<evidence type="ECO:0000313" key="2">
    <source>
        <dbReference type="EMBL" id="EWS74226.1"/>
    </source>
</evidence>
<proteinExistence type="predicted"/>
<organism evidence="2 3">
    <name type="scientific">Tetrahymena thermophila (strain SB210)</name>
    <dbReference type="NCBI Taxonomy" id="312017"/>
    <lineage>
        <taxon>Eukaryota</taxon>
        <taxon>Sar</taxon>
        <taxon>Alveolata</taxon>
        <taxon>Ciliophora</taxon>
        <taxon>Intramacronucleata</taxon>
        <taxon>Oligohymenophorea</taxon>
        <taxon>Hymenostomatida</taxon>
        <taxon>Tetrahymenina</taxon>
        <taxon>Tetrahymenidae</taxon>
        <taxon>Tetrahymena</taxon>
    </lineage>
</organism>
<dbReference type="SUPFAM" id="SSF101898">
    <property type="entry name" value="NHL repeat"/>
    <property type="match status" value="1"/>
</dbReference>
<dbReference type="InterPro" id="IPR036322">
    <property type="entry name" value="WD40_repeat_dom_sf"/>
</dbReference>
<dbReference type="PANTHER" id="PTHR11319:SF35">
    <property type="entry name" value="OUTER MEMBRANE PROTEIN PMPC-RELATED"/>
    <property type="match status" value="1"/>
</dbReference>
<dbReference type="GeneID" id="24437703"/>
<dbReference type="RefSeq" id="XP_012653199.1">
    <property type="nucleotide sequence ID" value="XM_012797745.1"/>
</dbReference>
<feature type="signal peptide" evidence="1">
    <location>
        <begin position="1"/>
        <end position="23"/>
    </location>
</feature>
<dbReference type="PANTHER" id="PTHR11319">
    <property type="entry name" value="G PROTEIN-COUPLED RECEPTOR-RELATED"/>
    <property type="match status" value="1"/>
</dbReference>
<dbReference type="SUPFAM" id="SSF69322">
    <property type="entry name" value="Tricorn protease domain 2"/>
    <property type="match status" value="1"/>
</dbReference>
<keyword evidence="2" id="KW-0812">Transmembrane</keyword>
<keyword evidence="2" id="KW-0472">Membrane</keyword>
<sequence>MIISITITSTFLIIILQVVKIKAVGCPFRLDGCTNQDLRVKQILLLKSNPQSDVQDIAAVVYDPFTVGIFNFEINKQLKVIEQQENVSFYQIDKDDRSQLQASIIHTLDANGRIITWNSGNGFKQNVVQIPNIITIQPNSCLNSEEMLVLTWDDTKIYIIDFSQQQNIQFDSLNVDKAKIFQNCFNDKINRRFLIINQQGQLYSYDIQKKLFSLQFQINQFKSLQSLFSTQNQISISYQSSQGQNFVTSYKNNTLQFIASFSQISTNVLVSKQEDILILIGNNNLFTIWEIKSQKIIYIPDFQKIYCDQRDSNNTKVDGVINFKFGSINEKDEVAVVSDSYIFVYSIQEKKPILFKSQNLGLSWFQAFVVQNSVILSQTYSVSSIDKRTSRINYLMNYFSNGQSIYDRPVQLEVDNELNRVIYSDFKGNLQIWSQINNQQEYFISEYGSPLFFILDKQLNKLVLYTNSTVQAKIQIYDYQEVKLLDTLSFPYQNTQLLDTFLLYQDKTNGYLLGFDKGNTNYVIYRFTEESNYPTLYSCTLIKNGIITNTNIYLLENSKQFLVQIAGVLYMFSYLPENGNRLTSFTIAGQNIQYSFFQYIKSAQRLICVQDTSIQIYQFSSGQFNLQNQINYYSGQSNSIFLAEAQNTLIIQRTSQLFFKNYLTQNDQMINFNNLQILRYQYDSSQSLLICLDSSFMITVIDVLAIKSLYHIQIEENKIAFFNIQEDINFIIISYYNGQILIYDYQANVIVSTYNNYLYSLLYKFDKSNNNLILQSQLQVSSKRLTNLGLISQINNYSLYYFWVDEMTGLTFILTDQIIIIYNPFTQEYLPQFSVDFDFSLIYAIYYIPQLDFLLIGYFDYQVNKIYVYKLSSQAHLATLDHNIKHCYYVYTFFYDSYSKRLFSGCAYPASVIVWDLNNFQMIKLLDKILQSSVVESIKFYPQKQIILMSGYNWWGVTVDYNTLEKRCQILGIFGEIDYSHNLQILWDQNGDFRIFDINCHQIAFQHAHTGWIKQLLIDEANMYLTTLGFDQYVKLWNYQNITQPILISQRFLTYSLTYGLLDNDNNLVLVVDSQGYIYILSYPDLNLLKAIQATFAQIDMISLIKPFNLIAIGSYDASCFSFYNLFELISPNQNELYFRYEGILSTLMTDQGVIFHQLGNIVQSWNYSTQKLIYGFFVNSQFESFEAESRFLSLSRYQNLAVLFTRDQTIFFNTNTLDIINVQQLKCMNSIQIQIFLICALTNKLTVFSLDSFSIYQQIVLNPNQSIISLQQIFQTDSFFATTTQGEIICYSLQSNQFLNKFQTKILNQAIANYQQIQQNEFYIILASAFDGSFGYIQISIDLNNINQLDFNLPGKSSHAHKIIYFNNNLFIKRISDYYLGLYNINTMNQITQIKSPCVGYTYKLDFSQEYDLILQSCVGNYRINQLSTFQDIVYGRFTTQLKLTKIYTETLNQIIFINKDYFIDAYDHQIFIFQIDYKQSKITLIGSYQGDHSLGSIVSYNIINDQNNIFIQLVLYSVSKISKVQLPIQGDNSCKEILSYNQISEVLLSIQDVYYQISNYFKIEEMIFTLTVDKYTYLQPLSPFIFSQITQLNIMSDPVQNIKQSIIISQELFNSFQGYDYISLENFNIQSSKSESNNQSFIISNLNSFTLKDILFTNLNLFQFDISLIYTLIFQNISFKNMQMSSQIQVNLFKFSSIDTIIIKDVEIVQCSFKQITLFNFQDDIKNKKTSILFSGLIINSSEFNYDNNLLVAAPLFISNYNKVEIQNFILNSNIGNGIFFILSKVIQSMSINGASLLDNKDILFLSYSHSSQQSQQNIIAVEQITDDSVQLQNLILFNNFFNISQTKAITSFIDIKTSNLTLNQCQIQKNSVFQNNQISILSLSQLVYFNSSDLSFTNNQGFQNLLALSDSQNKNQISKMIFLNNKGNILLLIAQSNLLLSDSQVQQNLSQEANQQQSLISILSNSSVIMNNIQFGENISNKGGSIYVQQSELIILSSLFNNDKSSYGGSIYCDNSKLNITNSQFDNCTSSFGGCIYAFQSNLSLDSVNSSYSKASQDGGFLYINNINRFTLSNINIQYCSAQNDGGSIYIINSGGIDSFITSSNFNNNKALGSGGTLLLDNSELMINYTSFKYNSAGVGGVIRYLNLKPSFLLNTQKNVKDSCKTYSFNYCKQNKAIIFGNQIASYPTYASIFPNSNFNVDITQYPNITFHNFRSGLNNFDLFIQFLDEFKDTVKQIDFQNQSIVDQISQNLLNEIRQYSCRVYINQNFTDLQSEVIKLDGSTSADYSFYGQNKIGCLMNNFKIAGVPESSSFLMLQLNGMRVTNSTNQFVDLNNIQIKIEFRQCEVGEFYTQNCEGCQLYECSQCQNGTYSLIKPEKSKQIECKECDKSQVESCYLSEINLRENYWRTSNSSDQIYACSNSFKQCNGDQSKGYCNIGYTGALCSACDNYGMLWGDNYGQFYFIQFS</sequence>
<reference evidence="3" key="1">
    <citation type="journal article" date="2006" name="PLoS Biol.">
        <title>Macronuclear genome sequence of the ciliate Tetrahymena thermophila, a model eukaryote.</title>
        <authorList>
            <person name="Eisen J.A."/>
            <person name="Coyne R.S."/>
            <person name="Wu M."/>
            <person name="Wu D."/>
            <person name="Thiagarajan M."/>
            <person name="Wortman J.R."/>
            <person name="Badger J.H."/>
            <person name="Ren Q."/>
            <person name="Amedeo P."/>
            <person name="Jones K.M."/>
            <person name="Tallon L.J."/>
            <person name="Delcher A.L."/>
            <person name="Salzberg S.L."/>
            <person name="Silva J.C."/>
            <person name="Haas B.J."/>
            <person name="Majoros W.H."/>
            <person name="Farzad M."/>
            <person name="Carlton J.M."/>
            <person name="Smith R.K. Jr."/>
            <person name="Garg J."/>
            <person name="Pearlman R.E."/>
            <person name="Karrer K.M."/>
            <person name="Sun L."/>
            <person name="Manning G."/>
            <person name="Elde N.C."/>
            <person name="Turkewitz A.P."/>
            <person name="Asai D.J."/>
            <person name="Wilkes D.E."/>
            <person name="Wang Y."/>
            <person name="Cai H."/>
            <person name="Collins K."/>
            <person name="Stewart B.A."/>
            <person name="Lee S.R."/>
            <person name="Wilamowska K."/>
            <person name="Weinberg Z."/>
            <person name="Ruzzo W.L."/>
            <person name="Wloga D."/>
            <person name="Gaertig J."/>
            <person name="Frankel J."/>
            <person name="Tsao C.-C."/>
            <person name="Gorovsky M.A."/>
            <person name="Keeling P.J."/>
            <person name="Waller R.F."/>
            <person name="Patron N.J."/>
            <person name="Cherry J.M."/>
            <person name="Stover N.A."/>
            <person name="Krieger C.J."/>
            <person name="del Toro C."/>
            <person name="Ryder H.F."/>
            <person name="Williamson S.C."/>
            <person name="Barbeau R.A."/>
            <person name="Hamilton E.P."/>
            <person name="Orias E."/>
        </authorList>
    </citation>
    <scope>NUCLEOTIDE SEQUENCE [LARGE SCALE GENOMIC DNA]</scope>
    <source>
        <strain evidence="3">SB210</strain>
    </source>
</reference>
<dbReference type="KEGG" id="tet:TTHERM_000188501"/>
<dbReference type="Proteomes" id="UP000009168">
    <property type="component" value="Unassembled WGS sequence"/>
</dbReference>
<evidence type="ECO:0000256" key="1">
    <source>
        <dbReference type="SAM" id="SignalP"/>
    </source>
</evidence>
<gene>
    <name evidence="2" type="ORF">TTHERM_000188501</name>
</gene>
<protein>
    <submittedName>
        <fullName evidence="2">Transmembrane protein</fullName>
    </submittedName>
</protein>
<keyword evidence="3" id="KW-1185">Reference proteome</keyword>
<dbReference type="InParanoid" id="W7XI05"/>
<name>W7XI05_TETTS</name>
<feature type="chain" id="PRO_5004903706" evidence="1">
    <location>
        <begin position="24"/>
        <end position="2471"/>
    </location>
</feature>
<dbReference type="Gene3D" id="2.130.10.10">
    <property type="entry name" value="YVTN repeat-like/Quinoprotein amine dehydrogenase"/>
    <property type="match status" value="2"/>
</dbReference>
<keyword evidence="1" id="KW-0732">Signal</keyword>
<dbReference type="EMBL" id="GG662693">
    <property type="protein sequence ID" value="EWS74226.1"/>
    <property type="molecule type" value="Genomic_DNA"/>
</dbReference>